<keyword evidence="1 2" id="KW-0193">Cuticle</keyword>
<dbReference type="PROSITE" id="PS00233">
    <property type="entry name" value="CHIT_BIND_RR_1"/>
    <property type="match status" value="1"/>
</dbReference>
<proteinExistence type="predicted"/>
<dbReference type="PANTHER" id="PTHR10380:SF228">
    <property type="entry name" value="CUTICULAR PROTEIN 11A-RELATED"/>
    <property type="match status" value="1"/>
</dbReference>
<dbReference type="Pfam" id="PF00379">
    <property type="entry name" value="Chitin_bind_4"/>
    <property type="match status" value="1"/>
</dbReference>
<dbReference type="EnsemblMetazoa" id="ADIR001095-RA">
    <property type="protein sequence ID" value="ADIR001095-PA"/>
    <property type="gene ID" value="ADIR001095"/>
</dbReference>
<dbReference type="Proteomes" id="UP000075884">
    <property type="component" value="Unassembled WGS sequence"/>
</dbReference>
<feature type="compositionally biased region" description="Basic and acidic residues" evidence="3">
    <location>
        <begin position="278"/>
        <end position="289"/>
    </location>
</feature>
<evidence type="ECO:0000256" key="2">
    <source>
        <dbReference type="PROSITE-ProRule" id="PRU00497"/>
    </source>
</evidence>
<dbReference type="InterPro" id="IPR031311">
    <property type="entry name" value="CHIT_BIND_RR_consensus"/>
</dbReference>
<dbReference type="GO" id="GO:0008010">
    <property type="term" value="F:structural constituent of chitin-based larval cuticle"/>
    <property type="evidence" value="ECO:0007669"/>
    <property type="project" value="TreeGrafter"/>
</dbReference>
<name>A0A182N0E0_9DIPT</name>
<feature type="compositionally biased region" description="Low complexity" evidence="3">
    <location>
        <begin position="224"/>
        <end position="243"/>
    </location>
</feature>
<dbReference type="STRING" id="7168.A0A182N0E0"/>
<organism evidence="4 5">
    <name type="scientific">Anopheles dirus</name>
    <dbReference type="NCBI Taxonomy" id="7168"/>
    <lineage>
        <taxon>Eukaryota</taxon>
        <taxon>Metazoa</taxon>
        <taxon>Ecdysozoa</taxon>
        <taxon>Arthropoda</taxon>
        <taxon>Hexapoda</taxon>
        <taxon>Insecta</taxon>
        <taxon>Pterygota</taxon>
        <taxon>Neoptera</taxon>
        <taxon>Endopterygota</taxon>
        <taxon>Diptera</taxon>
        <taxon>Nematocera</taxon>
        <taxon>Culicoidea</taxon>
        <taxon>Culicidae</taxon>
        <taxon>Anophelinae</taxon>
        <taxon>Anopheles</taxon>
    </lineage>
</organism>
<feature type="compositionally biased region" description="Basic and acidic residues" evidence="3">
    <location>
        <begin position="244"/>
        <end position="256"/>
    </location>
</feature>
<dbReference type="VEuPathDB" id="VectorBase:ADIR001095"/>
<evidence type="ECO:0000256" key="1">
    <source>
        <dbReference type="ARBA" id="ARBA00022460"/>
    </source>
</evidence>
<dbReference type="PANTHER" id="PTHR10380">
    <property type="entry name" value="CUTICLE PROTEIN"/>
    <property type="match status" value="1"/>
</dbReference>
<reference evidence="4" key="2">
    <citation type="submission" date="2020-05" db="UniProtKB">
        <authorList>
            <consortium name="EnsemblMetazoa"/>
        </authorList>
    </citation>
    <scope>IDENTIFICATION</scope>
    <source>
        <strain evidence="4">WRAIR2</strain>
    </source>
</reference>
<evidence type="ECO:0000256" key="3">
    <source>
        <dbReference type="SAM" id="MobiDB-lite"/>
    </source>
</evidence>
<dbReference type="PRINTS" id="PR00947">
    <property type="entry name" value="CUTICLE"/>
</dbReference>
<dbReference type="InterPro" id="IPR000618">
    <property type="entry name" value="Insect_cuticle"/>
</dbReference>
<dbReference type="InterPro" id="IPR050468">
    <property type="entry name" value="Cuticle_Struct_Prot"/>
</dbReference>
<evidence type="ECO:0000313" key="4">
    <source>
        <dbReference type="EnsemblMetazoa" id="ADIR001095-PA"/>
    </source>
</evidence>
<dbReference type="GO" id="GO:0062129">
    <property type="term" value="C:chitin-based extracellular matrix"/>
    <property type="evidence" value="ECO:0007669"/>
    <property type="project" value="TreeGrafter"/>
</dbReference>
<evidence type="ECO:0000313" key="5">
    <source>
        <dbReference type="Proteomes" id="UP000075884"/>
    </source>
</evidence>
<accession>A0A182N0E0</accession>
<dbReference type="AlphaFoldDB" id="A0A182N0E0"/>
<keyword evidence="5" id="KW-1185">Reference proteome</keyword>
<sequence>PKPILHASPFASVALSVGCKNACFGCAGFRVCVCDCGSAFLCVCAHVQEILPVPILCVRLLYNANARTMKHLLAGVGVLALALATLDAARIKIPAKSRNDDLFSEDEFTFPAEDKKDPTNFTGNVMKASIVMAEVRNQGKGKFKYAVETENGIEIEQIGKLKNDSKTFVVMGSYTYTGANGKRYRVRYTADEFGYHPITELDLDIPDLNQVQPTQRTPAPFKFTTRPSTTARTTTTTTTTTTTEKPDDGYHYERPDNAYLPPDNSYLPPQEPDIDYLPPKEDGPRRYDEPVDQFLPPKFDLRLGGL</sequence>
<protein>
    <submittedName>
        <fullName evidence="4">Uncharacterized protein</fullName>
    </submittedName>
</protein>
<feature type="region of interest" description="Disordered" evidence="3">
    <location>
        <begin position="210"/>
        <end position="295"/>
    </location>
</feature>
<reference evidence="5" key="1">
    <citation type="submission" date="2013-03" db="EMBL/GenBank/DDBJ databases">
        <title>The Genome Sequence of Anopheles dirus WRAIR2.</title>
        <authorList>
            <consortium name="The Broad Institute Genomics Platform"/>
            <person name="Neafsey D.E."/>
            <person name="Walton C."/>
            <person name="Walker B."/>
            <person name="Young S.K."/>
            <person name="Zeng Q."/>
            <person name="Gargeya S."/>
            <person name="Fitzgerald M."/>
            <person name="Haas B."/>
            <person name="Abouelleil A."/>
            <person name="Allen A.W."/>
            <person name="Alvarado L."/>
            <person name="Arachchi H.M."/>
            <person name="Berlin A.M."/>
            <person name="Chapman S.B."/>
            <person name="Gainer-Dewar J."/>
            <person name="Goldberg J."/>
            <person name="Griggs A."/>
            <person name="Gujja S."/>
            <person name="Hansen M."/>
            <person name="Howarth C."/>
            <person name="Imamovic A."/>
            <person name="Ireland A."/>
            <person name="Larimer J."/>
            <person name="McCowan C."/>
            <person name="Murphy C."/>
            <person name="Pearson M."/>
            <person name="Poon T.W."/>
            <person name="Priest M."/>
            <person name="Roberts A."/>
            <person name="Saif S."/>
            <person name="Shea T."/>
            <person name="Sisk P."/>
            <person name="Sykes S."/>
            <person name="Wortman J."/>
            <person name="Nusbaum C."/>
            <person name="Birren B."/>
        </authorList>
    </citation>
    <scope>NUCLEOTIDE SEQUENCE [LARGE SCALE GENOMIC DNA]</scope>
    <source>
        <strain evidence="5">WRAIR2</strain>
    </source>
</reference>
<dbReference type="PROSITE" id="PS51155">
    <property type="entry name" value="CHIT_BIND_RR_2"/>
    <property type="match status" value="1"/>
</dbReference>